<dbReference type="InterPro" id="IPR032187">
    <property type="entry name" value="SusF/SusE-like_C"/>
</dbReference>
<proteinExistence type="predicted"/>
<dbReference type="EMBL" id="BJVF01000001">
    <property type="protein sequence ID" value="GEL10313.1"/>
    <property type="molecule type" value="Genomic_DNA"/>
</dbReference>
<feature type="domain" description="Outer membrane protein SusF/SusE-like C-terminal" evidence="3">
    <location>
        <begin position="163"/>
        <end position="258"/>
    </location>
</feature>
<dbReference type="Pfam" id="PF14292">
    <property type="entry name" value="SusE"/>
    <property type="match status" value="1"/>
</dbReference>
<reference evidence="4 7" key="2">
    <citation type="submission" date="2019-07" db="EMBL/GenBank/DDBJ databases">
        <title>Whole genome shotgun sequence of Flavobacterium glycines NBRC 105008.</title>
        <authorList>
            <person name="Hosoyama A."/>
            <person name="Uohara A."/>
            <person name="Ohji S."/>
            <person name="Ichikawa N."/>
        </authorList>
    </citation>
    <scope>NUCLEOTIDE SEQUENCE [LARGE SCALE GENOMIC DNA]</scope>
    <source>
        <strain evidence="4 7">NBRC 105008</strain>
    </source>
</reference>
<keyword evidence="6" id="KW-1185">Reference proteome</keyword>
<feature type="chain" id="PRO_5022162458" evidence="1">
    <location>
        <begin position="25"/>
        <end position="482"/>
    </location>
</feature>
<evidence type="ECO:0000259" key="2">
    <source>
        <dbReference type="Pfam" id="PF14292"/>
    </source>
</evidence>
<evidence type="ECO:0000259" key="3">
    <source>
        <dbReference type="Pfam" id="PF16411"/>
    </source>
</evidence>
<evidence type="ECO:0000313" key="6">
    <source>
        <dbReference type="Proteomes" id="UP000182367"/>
    </source>
</evidence>
<dbReference type="EMBL" id="FNEO01000001">
    <property type="protein sequence ID" value="SDI72690.1"/>
    <property type="molecule type" value="Genomic_DNA"/>
</dbReference>
<dbReference type="Pfam" id="PF16411">
    <property type="entry name" value="SusF_SusE"/>
    <property type="match status" value="1"/>
</dbReference>
<feature type="domain" description="SusE outer membrane protein" evidence="2">
    <location>
        <begin position="33"/>
        <end position="133"/>
    </location>
</feature>
<dbReference type="Proteomes" id="UP000321579">
    <property type="component" value="Unassembled WGS sequence"/>
</dbReference>
<comment type="caution">
    <text evidence="4">The sequence shown here is derived from an EMBL/GenBank/DDBJ whole genome shotgun (WGS) entry which is preliminary data.</text>
</comment>
<keyword evidence="1" id="KW-0732">Signal</keyword>
<dbReference type="InterPro" id="IPR025970">
    <property type="entry name" value="SusE"/>
</dbReference>
<dbReference type="Gene3D" id="2.60.40.3620">
    <property type="match status" value="3"/>
</dbReference>
<organism evidence="4 7">
    <name type="scientific">Flavobacterium glycines</name>
    <dbReference type="NCBI Taxonomy" id="551990"/>
    <lineage>
        <taxon>Bacteria</taxon>
        <taxon>Pseudomonadati</taxon>
        <taxon>Bacteroidota</taxon>
        <taxon>Flavobacteriia</taxon>
        <taxon>Flavobacteriales</taxon>
        <taxon>Flavobacteriaceae</taxon>
        <taxon>Flavobacterium</taxon>
    </lineage>
</organism>
<dbReference type="GO" id="GO:2001070">
    <property type="term" value="F:starch binding"/>
    <property type="evidence" value="ECO:0007669"/>
    <property type="project" value="InterPro"/>
</dbReference>
<sequence length="482" mass="52368">MKKNIFIKTVYFLSVLFMALLNTSCEETLTDSVVNYNNELKLTISNPDLVLLESKQNENITFNWTTGSNQGTSASISYKLQIDKANNNFANALEYDLGVNKFSQSISIKNLNFILLNTFGINPGIAQNFEAKIIATVAGLETEPQVSMVTFSLTAYKPVSTTLFMVGDATPAGWNISNAVEMTPSTTSGTFVYQGSLSVGAFKLPVNKDGCWCQDFYTKNATDATKIVYNQNGSGDDLKWEITQAGQYKVTVDLLNLTISMERLTAPPFSQIWIVGDASPSGWNIDSPQAFTQSTANPFIFTYEANLTAGSFKILAGSTGNWCGEWYRPLTDGQALSGTSVAQSSGCNPDNKWNVSSSEAGRYKITLNTSNNTISIQKVNLYIIGDGGPNGWNIGSPSPMTYSNGVYTFSGQLNAGEFKISKFKGDWCDGDWINPATANQSISDGTYIITHGCNGPDNKWKVLSGGAHTISINLDTHVMTIN</sequence>
<dbReference type="Proteomes" id="UP000182367">
    <property type="component" value="Unassembled WGS sequence"/>
</dbReference>
<dbReference type="GO" id="GO:0019867">
    <property type="term" value="C:outer membrane"/>
    <property type="evidence" value="ECO:0007669"/>
    <property type="project" value="InterPro"/>
</dbReference>
<name>A0A511CEU8_9FLAO</name>
<evidence type="ECO:0000256" key="1">
    <source>
        <dbReference type="SAM" id="SignalP"/>
    </source>
</evidence>
<evidence type="ECO:0000313" key="5">
    <source>
        <dbReference type="EMBL" id="SDI72690.1"/>
    </source>
</evidence>
<accession>A0A511CEU8</accession>
<dbReference type="OrthoDB" id="975117at2"/>
<dbReference type="RefSeq" id="WP_083189361.1">
    <property type="nucleotide sequence ID" value="NZ_BJVF01000001.1"/>
</dbReference>
<evidence type="ECO:0000313" key="4">
    <source>
        <dbReference type="EMBL" id="GEL10313.1"/>
    </source>
</evidence>
<dbReference type="AlphaFoldDB" id="A0A511CEU8"/>
<protein>
    <submittedName>
        <fullName evidence="4">Uncharacterized protein</fullName>
    </submittedName>
</protein>
<feature type="signal peptide" evidence="1">
    <location>
        <begin position="1"/>
        <end position="24"/>
    </location>
</feature>
<evidence type="ECO:0000313" key="7">
    <source>
        <dbReference type="Proteomes" id="UP000321579"/>
    </source>
</evidence>
<gene>
    <name evidence="4" type="ORF">FGL01_10520</name>
    <name evidence="5" type="ORF">SAMN05192550_0655</name>
</gene>
<reference evidence="5 6" key="1">
    <citation type="submission" date="2016-10" db="EMBL/GenBank/DDBJ databases">
        <authorList>
            <person name="Varghese N."/>
            <person name="Submissions S."/>
        </authorList>
    </citation>
    <scope>NUCLEOTIDE SEQUENCE [LARGE SCALE GENOMIC DNA]</scope>
    <source>
        <strain evidence="5 6">Gm-149</strain>
    </source>
</reference>